<keyword evidence="1" id="KW-0732">Signal</keyword>
<protein>
    <recommendedName>
        <fullName evidence="3">T. congolense-specific, cell surface-expressed gene family</fullName>
    </recommendedName>
</protein>
<feature type="signal peptide" evidence="1">
    <location>
        <begin position="1"/>
        <end position="15"/>
    </location>
</feature>
<dbReference type="AlphaFoldDB" id="G0USY6"/>
<proteinExistence type="predicted"/>
<organism evidence="2">
    <name type="scientific">Trypanosoma congolense (strain IL3000)</name>
    <dbReference type="NCBI Taxonomy" id="1068625"/>
    <lineage>
        <taxon>Eukaryota</taxon>
        <taxon>Discoba</taxon>
        <taxon>Euglenozoa</taxon>
        <taxon>Kinetoplastea</taxon>
        <taxon>Metakinetoplastina</taxon>
        <taxon>Trypanosomatida</taxon>
        <taxon>Trypanosomatidae</taxon>
        <taxon>Trypanosoma</taxon>
        <taxon>Nannomonas</taxon>
    </lineage>
</organism>
<dbReference type="EMBL" id="HE575321">
    <property type="protein sequence ID" value="CCC92499.1"/>
    <property type="molecule type" value="Genomic_DNA"/>
</dbReference>
<reference evidence="2" key="1">
    <citation type="journal article" date="2012" name="Proc. Natl. Acad. Sci. U.S.A.">
        <title>Antigenic diversity is generated by distinct evolutionary mechanisms in African trypanosome species.</title>
        <authorList>
            <person name="Jackson A.P."/>
            <person name="Berry A."/>
            <person name="Aslett M."/>
            <person name="Allison H.C."/>
            <person name="Burton P."/>
            <person name="Vavrova-Anderson J."/>
            <person name="Brown R."/>
            <person name="Browne H."/>
            <person name="Corton N."/>
            <person name="Hauser H."/>
            <person name="Gamble J."/>
            <person name="Gilderthorp R."/>
            <person name="Marcello L."/>
            <person name="McQuillan J."/>
            <person name="Otto T.D."/>
            <person name="Quail M.A."/>
            <person name="Sanders M.J."/>
            <person name="van Tonder A."/>
            <person name="Ginger M.L."/>
            <person name="Field M.C."/>
            <person name="Barry J.D."/>
            <person name="Hertz-Fowler C."/>
            <person name="Berriman M."/>
        </authorList>
    </citation>
    <scope>NUCLEOTIDE SEQUENCE</scope>
    <source>
        <strain evidence="2">IL3000</strain>
    </source>
</reference>
<evidence type="ECO:0000256" key="1">
    <source>
        <dbReference type="SAM" id="SignalP"/>
    </source>
</evidence>
<sequence>MTLLFLLLALPSLHRRNIRRCSPVFRPFDQQTSALKHFFLFPPPYLLLFLALLLCQPQLSLCLCCSFTAGGEEGGASSLACFPRIAAPHGSNGTVVQLIFTTPLMCDSSFFKGRCRA</sequence>
<evidence type="ECO:0008006" key="3">
    <source>
        <dbReference type="Google" id="ProtNLM"/>
    </source>
</evidence>
<accession>G0USY6</accession>
<gene>
    <name evidence="2" type="ORF">TCIL3000_8_7280</name>
</gene>
<name>G0USY6_TRYCI</name>
<evidence type="ECO:0000313" key="2">
    <source>
        <dbReference type="EMBL" id="CCC92499.1"/>
    </source>
</evidence>
<feature type="chain" id="PRO_5013379619" description="T. congolense-specific, cell surface-expressed gene family" evidence="1">
    <location>
        <begin position="16"/>
        <end position="117"/>
    </location>
</feature>